<dbReference type="InterPro" id="IPR000522">
    <property type="entry name" value="ABC_transptr_permease_BtuC"/>
</dbReference>
<dbReference type="FunFam" id="1.10.3470.10:FF:000001">
    <property type="entry name" value="Vitamin B12 ABC transporter permease BtuC"/>
    <property type="match status" value="1"/>
</dbReference>
<accession>A4FHW8</accession>
<evidence type="ECO:0000256" key="4">
    <source>
        <dbReference type="ARBA" id="ARBA00022475"/>
    </source>
</evidence>
<keyword evidence="10" id="KW-1185">Reference proteome</keyword>
<evidence type="ECO:0000256" key="1">
    <source>
        <dbReference type="ARBA" id="ARBA00004651"/>
    </source>
</evidence>
<dbReference type="InterPro" id="IPR037294">
    <property type="entry name" value="ABC_BtuC-like"/>
</dbReference>
<feature type="transmembrane region" description="Helical" evidence="8">
    <location>
        <begin position="231"/>
        <end position="259"/>
    </location>
</feature>
<evidence type="ECO:0000256" key="7">
    <source>
        <dbReference type="ARBA" id="ARBA00023136"/>
    </source>
</evidence>
<evidence type="ECO:0000256" key="2">
    <source>
        <dbReference type="ARBA" id="ARBA00007935"/>
    </source>
</evidence>
<dbReference type="KEGG" id="sen:SACE_4374"/>
<feature type="transmembrane region" description="Helical" evidence="8">
    <location>
        <begin position="140"/>
        <end position="160"/>
    </location>
</feature>
<dbReference type="Proteomes" id="UP000006728">
    <property type="component" value="Chromosome"/>
</dbReference>
<dbReference type="GO" id="GO:0022857">
    <property type="term" value="F:transmembrane transporter activity"/>
    <property type="evidence" value="ECO:0007669"/>
    <property type="project" value="InterPro"/>
</dbReference>
<keyword evidence="5 8" id="KW-0812">Transmembrane</keyword>
<dbReference type="PANTHER" id="PTHR30472:SF67">
    <property type="entry name" value="PERMEASE OF ABC TRANSPORTER-RELATED"/>
    <property type="match status" value="1"/>
</dbReference>
<dbReference type="Pfam" id="PF01032">
    <property type="entry name" value="FecCD"/>
    <property type="match status" value="1"/>
</dbReference>
<comment type="similarity">
    <text evidence="2">Belongs to the binding-protein-dependent transport system permease family. FecCD subfamily.</text>
</comment>
<dbReference type="GO" id="GO:0033214">
    <property type="term" value="P:siderophore-iron import into cell"/>
    <property type="evidence" value="ECO:0007669"/>
    <property type="project" value="TreeGrafter"/>
</dbReference>
<keyword evidence="7 8" id="KW-0472">Membrane</keyword>
<organism evidence="9 10">
    <name type="scientific">Saccharopolyspora erythraea (strain ATCC 11635 / DSM 40517 / JCM 4748 / NBRC 13426 / NCIMB 8594 / NRRL 2338)</name>
    <dbReference type="NCBI Taxonomy" id="405948"/>
    <lineage>
        <taxon>Bacteria</taxon>
        <taxon>Bacillati</taxon>
        <taxon>Actinomycetota</taxon>
        <taxon>Actinomycetes</taxon>
        <taxon>Pseudonocardiales</taxon>
        <taxon>Pseudonocardiaceae</taxon>
        <taxon>Saccharopolyspora</taxon>
    </lineage>
</organism>
<feature type="transmembrane region" description="Helical" evidence="8">
    <location>
        <begin position="55"/>
        <end position="72"/>
    </location>
</feature>
<evidence type="ECO:0000313" key="9">
    <source>
        <dbReference type="EMBL" id="CAM03643.1"/>
    </source>
</evidence>
<evidence type="ECO:0000313" key="10">
    <source>
        <dbReference type="Proteomes" id="UP000006728"/>
    </source>
</evidence>
<proteinExistence type="inferred from homology"/>
<dbReference type="SUPFAM" id="SSF81345">
    <property type="entry name" value="ABC transporter involved in vitamin B12 uptake, BtuC"/>
    <property type="match status" value="1"/>
</dbReference>
<feature type="transmembrane region" description="Helical" evidence="8">
    <location>
        <begin position="300"/>
        <end position="319"/>
    </location>
</feature>
<feature type="transmembrane region" description="Helical" evidence="8">
    <location>
        <begin position="111"/>
        <end position="133"/>
    </location>
</feature>
<gene>
    <name evidence="9" type="ordered locus">SACE_4374</name>
</gene>
<protein>
    <submittedName>
        <fullName evidence="9">Iron compound ABC transporter, permease protein</fullName>
    </submittedName>
</protein>
<evidence type="ECO:0000256" key="8">
    <source>
        <dbReference type="SAM" id="Phobius"/>
    </source>
</evidence>
<dbReference type="eggNOG" id="COG0609">
    <property type="taxonomic scope" value="Bacteria"/>
</dbReference>
<sequence>MPVLALSIAVVLTLGPADISVGEVTEVVRARLGLGTTGVSRIAQGIVWELRMPRALLAAICGAGLGVCGAVLQSLLRNPLADPYLLGISSGASTGAVVVAVLGAGAGAIGLAAGAFAGALVAFVLVMALSALAGGGTSRVILAGVAGSQLFSALTSYIVMTSADAQQTQGVLFWLLGSLSGARWDDVALAGAVCVLGLLLCQSQAGALDAFAFGHDSAASLGVAVQRVRGLLLAGTALVTATLVATSGAIGFVGLVLPQAARFLVGTRHRALLPATAVLGAVLLVWVDALAGAVAAPQEVPVGVVTALVGVPAFAFLLVRKRGMS</sequence>
<keyword evidence="4" id="KW-1003">Cell membrane</keyword>
<dbReference type="PANTHER" id="PTHR30472">
    <property type="entry name" value="FERRIC ENTEROBACTIN TRANSPORT SYSTEM PERMEASE PROTEIN"/>
    <property type="match status" value="1"/>
</dbReference>
<evidence type="ECO:0000256" key="6">
    <source>
        <dbReference type="ARBA" id="ARBA00022989"/>
    </source>
</evidence>
<name>A4FHW8_SACEN</name>
<reference evidence="9 10" key="1">
    <citation type="journal article" date="2007" name="Nat. Biotechnol.">
        <title>Complete genome sequence of the erythromycin-producing bacterium Saccharopolyspora erythraea NRRL23338.</title>
        <authorList>
            <person name="Oliynyk M."/>
            <person name="Samborskyy M."/>
            <person name="Lester J.B."/>
            <person name="Mironenko T."/>
            <person name="Scott N."/>
            <person name="Dickens S."/>
            <person name="Haydock S.F."/>
            <person name="Leadlay P.F."/>
        </authorList>
    </citation>
    <scope>NUCLEOTIDE SEQUENCE [LARGE SCALE GENOMIC DNA]</scope>
    <source>
        <strain evidence="10">ATCC 11635 / DSM 40517 / JCM 4748 / NBRC 13426 / NCIMB 8594 / NRRL 2338</strain>
    </source>
</reference>
<dbReference type="EMBL" id="AM420293">
    <property type="protein sequence ID" value="CAM03643.1"/>
    <property type="molecule type" value="Genomic_DNA"/>
</dbReference>
<evidence type="ECO:0000256" key="5">
    <source>
        <dbReference type="ARBA" id="ARBA00022692"/>
    </source>
</evidence>
<dbReference type="HOGENOM" id="CLU_013016_0_1_11"/>
<dbReference type="Gene3D" id="1.10.3470.10">
    <property type="entry name" value="ABC transporter involved in vitamin B12 uptake, BtuC"/>
    <property type="match status" value="1"/>
</dbReference>
<dbReference type="AlphaFoldDB" id="A4FHW8"/>
<evidence type="ECO:0000256" key="3">
    <source>
        <dbReference type="ARBA" id="ARBA00022448"/>
    </source>
</evidence>
<dbReference type="CDD" id="cd06550">
    <property type="entry name" value="TM_ABC_iron-siderophores_like"/>
    <property type="match status" value="1"/>
</dbReference>
<feature type="transmembrane region" description="Helical" evidence="8">
    <location>
        <begin position="84"/>
        <end position="105"/>
    </location>
</feature>
<feature type="transmembrane region" description="Helical" evidence="8">
    <location>
        <begin position="271"/>
        <end position="294"/>
    </location>
</feature>
<dbReference type="GO" id="GO:0005886">
    <property type="term" value="C:plasma membrane"/>
    <property type="evidence" value="ECO:0007669"/>
    <property type="project" value="UniProtKB-SubCell"/>
</dbReference>
<keyword evidence="6 8" id="KW-1133">Transmembrane helix</keyword>
<dbReference type="STRING" id="405948.SACE_4374"/>
<keyword evidence="3" id="KW-0813">Transport</keyword>
<comment type="subcellular location">
    <subcellularLocation>
        <location evidence="1">Cell membrane</location>
        <topology evidence="1">Multi-pass membrane protein</topology>
    </subcellularLocation>
</comment>